<dbReference type="Pfam" id="PF01648">
    <property type="entry name" value="ACPS"/>
    <property type="match status" value="1"/>
</dbReference>
<evidence type="ECO:0000259" key="3">
    <source>
        <dbReference type="Pfam" id="PF01648"/>
    </source>
</evidence>
<dbReference type="SUPFAM" id="SSF56214">
    <property type="entry name" value="4'-phosphopantetheinyl transferase"/>
    <property type="match status" value="2"/>
</dbReference>
<protein>
    <submittedName>
        <fullName evidence="4">4'-phosphopantetheinyl transferase superfamily protein</fullName>
    </submittedName>
</protein>
<dbReference type="InterPro" id="IPR050559">
    <property type="entry name" value="P-Pant_transferase_sf"/>
</dbReference>
<evidence type="ECO:0000313" key="5">
    <source>
        <dbReference type="Proteomes" id="UP001183176"/>
    </source>
</evidence>
<gene>
    <name evidence="4" type="ORF">RM423_20850</name>
</gene>
<dbReference type="PANTHER" id="PTHR12215">
    <property type="entry name" value="PHOSPHOPANTETHEINE TRANSFERASE"/>
    <property type="match status" value="1"/>
</dbReference>
<sequence>MSPVGAAEPSHRLELRARRVLTAAELARAPQGVHRAAYLLAHLILRSVLGEQLCVDPARVALAAAPCERCGGPHGKPVLAGSDELHLSLSHTRGLAVVALSSEPVGVDAEPAGGRSWRSAQLSEVLHPRELAELARVAIPHRDRAILGCWVRKEAYLKGRGSGLNRALGSCYVGLPGSRGHPNPDWAVADVPLSTGHVCATAARSTTPATLSVEVRAGPRFDPHTGAIALPQRC</sequence>
<evidence type="ECO:0000313" key="4">
    <source>
        <dbReference type="EMBL" id="MDT0263827.1"/>
    </source>
</evidence>
<dbReference type="InterPro" id="IPR008278">
    <property type="entry name" value="4-PPantetheinyl_Trfase_dom"/>
</dbReference>
<dbReference type="EMBL" id="JAVREH010000054">
    <property type="protein sequence ID" value="MDT0263827.1"/>
    <property type="molecule type" value="Genomic_DNA"/>
</dbReference>
<keyword evidence="2 4" id="KW-0808">Transferase</keyword>
<accession>A0ABU2JFX1</accession>
<name>A0ABU2JFX1_9ACTN</name>
<dbReference type="Proteomes" id="UP001183176">
    <property type="component" value="Unassembled WGS sequence"/>
</dbReference>
<comment type="caution">
    <text evidence="4">The sequence shown here is derived from an EMBL/GenBank/DDBJ whole genome shotgun (WGS) entry which is preliminary data.</text>
</comment>
<dbReference type="InterPro" id="IPR037143">
    <property type="entry name" value="4-PPantetheinyl_Trfase_dom_sf"/>
</dbReference>
<dbReference type="Gene3D" id="3.90.470.20">
    <property type="entry name" value="4'-phosphopantetheinyl transferase domain"/>
    <property type="match status" value="2"/>
</dbReference>
<comment type="similarity">
    <text evidence="1">Belongs to the P-Pant transferase superfamily. Gsp/Sfp/HetI/AcpT family.</text>
</comment>
<reference evidence="5" key="1">
    <citation type="submission" date="2023-07" db="EMBL/GenBank/DDBJ databases">
        <title>30 novel species of actinomycetes from the DSMZ collection.</title>
        <authorList>
            <person name="Nouioui I."/>
        </authorList>
    </citation>
    <scope>NUCLEOTIDE SEQUENCE [LARGE SCALE GENOMIC DNA]</scope>
    <source>
        <strain evidence="5">DSM 44399</strain>
    </source>
</reference>
<organism evidence="4 5">
    <name type="scientific">Jatrophihabitans lederbergiae</name>
    <dbReference type="NCBI Taxonomy" id="3075547"/>
    <lineage>
        <taxon>Bacteria</taxon>
        <taxon>Bacillati</taxon>
        <taxon>Actinomycetota</taxon>
        <taxon>Actinomycetes</taxon>
        <taxon>Jatrophihabitantales</taxon>
        <taxon>Jatrophihabitantaceae</taxon>
        <taxon>Jatrophihabitans</taxon>
    </lineage>
</organism>
<keyword evidence="5" id="KW-1185">Reference proteome</keyword>
<dbReference type="GO" id="GO:0016740">
    <property type="term" value="F:transferase activity"/>
    <property type="evidence" value="ECO:0007669"/>
    <property type="project" value="UniProtKB-KW"/>
</dbReference>
<evidence type="ECO:0000256" key="2">
    <source>
        <dbReference type="ARBA" id="ARBA00022679"/>
    </source>
</evidence>
<evidence type="ECO:0000256" key="1">
    <source>
        <dbReference type="ARBA" id="ARBA00010990"/>
    </source>
</evidence>
<feature type="domain" description="4'-phosphopantetheinyl transferase" evidence="3">
    <location>
        <begin position="104"/>
        <end position="169"/>
    </location>
</feature>
<dbReference type="PANTHER" id="PTHR12215:SF10">
    <property type="entry name" value="L-AMINOADIPATE-SEMIALDEHYDE DEHYDROGENASE-PHOSPHOPANTETHEINYL TRANSFERASE"/>
    <property type="match status" value="1"/>
</dbReference>
<dbReference type="RefSeq" id="WP_311424971.1">
    <property type="nucleotide sequence ID" value="NZ_JAVREH010000054.1"/>
</dbReference>
<proteinExistence type="inferred from homology"/>